<feature type="chain" id="PRO_5018089147" evidence="1">
    <location>
        <begin position="19"/>
        <end position="187"/>
    </location>
</feature>
<evidence type="ECO:0000256" key="1">
    <source>
        <dbReference type="SAM" id="SignalP"/>
    </source>
</evidence>
<dbReference type="Proteomes" id="UP000276061">
    <property type="component" value="Unassembled WGS sequence"/>
</dbReference>
<dbReference type="AlphaFoldDB" id="A0A3N0FX31"/>
<proteinExistence type="predicted"/>
<dbReference type="RefSeq" id="WP_123252966.1">
    <property type="nucleotide sequence ID" value="NZ_RJLR01000025.1"/>
</dbReference>
<evidence type="ECO:0000313" key="3">
    <source>
        <dbReference type="Proteomes" id="UP000276061"/>
    </source>
</evidence>
<comment type="caution">
    <text evidence="2">The sequence shown here is derived from an EMBL/GenBank/DDBJ whole genome shotgun (WGS) entry which is preliminary data.</text>
</comment>
<feature type="signal peptide" evidence="1">
    <location>
        <begin position="1"/>
        <end position="18"/>
    </location>
</feature>
<reference evidence="2 3" key="1">
    <citation type="submission" date="2018-11" db="EMBL/GenBank/DDBJ databases">
        <title>Characterization of surface water Dickeya isolates.</title>
        <authorList>
            <person name="Van Gijsegem F."/>
            <person name="Pedron J."/>
        </authorList>
    </citation>
    <scope>NUCLEOTIDE SEQUENCE [LARGE SCALE GENOMIC DNA]</scope>
    <source>
        <strain evidence="2 3">FVG1-MFV-O17</strain>
    </source>
</reference>
<keyword evidence="1" id="KW-0732">Signal</keyword>
<organism evidence="2 3">
    <name type="scientific">Dickeya undicola</name>
    <dbReference type="NCBI Taxonomy" id="1577887"/>
    <lineage>
        <taxon>Bacteria</taxon>
        <taxon>Pseudomonadati</taxon>
        <taxon>Pseudomonadota</taxon>
        <taxon>Gammaproteobacteria</taxon>
        <taxon>Enterobacterales</taxon>
        <taxon>Pectobacteriaceae</taxon>
        <taxon>Dickeya</taxon>
    </lineage>
</organism>
<dbReference type="EMBL" id="RJLR01000025">
    <property type="protein sequence ID" value="RNM04733.1"/>
    <property type="molecule type" value="Genomic_DNA"/>
</dbReference>
<dbReference type="OrthoDB" id="6433173at2"/>
<evidence type="ECO:0000313" key="2">
    <source>
        <dbReference type="EMBL" id="RNM04733.1"/>
    </source>
</evidence>
<protein>
    <submittedName>
        <fullName evidence="2">Uncharacterized protein</fullName>
    </submittedName>
</protein>
<gene>
    <name evidence="2" type="ORF">EF878_15120</name>
</gene>
<sequence>MKNLLIYFILTLSFQSYASINLKKADNVDFSRQLSEKAEPLEINDIKIKKDQTFEIEKDGIYIGTLVPAEGYYKKYNPICFIGWSVDKKDISNIVQSIGQGDFENSICLNLDAVGKIEVREKTYIGFVYTVGLRDRRAKNYFVLELDKEKRTIIDKSTIVDTLQNNGEKKSIAALRKYLENFKERQE</sequence>
<name>A0A3N0FX31_9GAMM</name>
<accession>A0A3N0FX31</accession>